<proteinExistence type="predicted"/>
<dbReference type="HOGENOM" id="CLU_3316776_0_0_0"/>
<dbReference type="Proteomes" id="UP000000845">
    <property type="component" value="Chromosome"/>
</dbReference>
<dbReference type="AlphaFoldDB" id="D1ANA8"/>
<feature type="coiled-coil region" evidence="1">
    <location>
        <begin position="9"/>
        <end position="36"/>
    </location>
</feature>
<keyword evidence="3" id="KW-1185">Reference proteome</keyword>
<name>D1ANA8_SEBTE</name>
<dbReference type="EMBL" id="CP001739">
    <property type="protein sequence ID" value="ACZ09712.1"/>
    <property type="molecule type" value="Genomic_DNA"/>
</dbReference>
<sequence>MLEEERNYLEFVINQIKGMQDDIKESEIRLEENRKVVLE</sequence>
<dbReference type="STRING" id="526218.Sterm_2868"/>
<gene>
    <name evidence="2" type="ordered locus">Sterm_2868</name>
</gene>
<dbReference type="KEGG" id="str:Sterm_2868"/>
<evidence type="ECO:0000256" key="1">
    <source>
        <dbReference type="SAM" id="Coils"/>
    </source>
</evidence>
<reference evidence="3" key="1">
    <citation type="submission" date="2009-09" db="EMBL/GenBank/DDBJ databases">
        <title>The complete chromosome of Sebaldella termitidis ATCC 33386.</title>
        <authorList>
            <consortium name="US DOE Joint Genome Institute (JGI-PGF)"/>
            <person name="Lucas S."/>
            <person name="Copeland A."/>
            <person name="Lapidus A."/>
            <person name="Glavina del Rio T."/>
            <person name="Dalin E."/>
            <person name="Tice H."/>
            <person name="Bruce D."/>
            <person name="Goodwin L."/>
            <person name="Pitluck S."/>
            <person name="Kyrpides N."/>
            <person name="Mavromatis K."/>
            <person name="Ivanova N."/>
            <person name="Mikhailova N."/>
            <person name="Sims D."/>
            <person name="Meincke L."/>
            <person name="Brettin T."/>
            <person name="Detter J.C."/>
            <person name="Han C."/>
            <person name="Larimer F."/>
            <person name="Land M."/>
            <person name="Hauser L."/>
            <person name="Markowitz V."/>
            <person name="Cheng J.F."/>
            <person name="Hugenholtz P."/>
            <person name="Woyke T."/>
            <person name="Wu D."/>
            <person name="Eisen J.A."/>
        </authorList>
    </citation>
    <scope>NUCLEOTIDE SEQUENCE [LARGE SCALE GENOMIC DNA]</scope>
    <source>
        <strain evidence="3">ATCC 33386 / NCTC 11300</strain>
    </source>
</reference>
<evidence type="ECO:0000313" key="2">
    <source>
        <dbReference type="EMBL" id="ACZ09712.1"/>
    </source>
</evidence>
<accession>D1ANA8</accession>
<reference evidence="2 3" key="2">
    <citation type="journal article" date="2010" name="Stand. Genomic Sci.">
        <title>Complete genome sequence of Sebaldella termitidis type strain (NCTC 11300).</title>
        <authorList>
            <person name="Harmon-Smith M."/>
            <person name="Celia L."/>
            <person name="Chertkov O."/>
            <person name="Lapidus A."/>
            <person name="Copeland A."/>
            <person name="Glavina Del Rio T."/>
            <person name="Nolan M."/>
            <person name="Lucas S."/>
            <person name="Tice H."/>
            <person name="Cheng J.F."/>
            <person name="Han C."/>
            <person name="Detter J.C."/>
            <person name="Bruce D."/>
            <person name="Goodwin L."/>
            <person name="Pitluck S."/>
            <person name="Pati A."/>
            <person name="Liolios K."/>
            <person name="Ivanova N."/>
            <person name="Mavromatis K."/>
            <person name="Mikhailova N."/>
            <person name="Chen A."/>
            <person name="Palaniappan K."/>
            <person name="Land M."/>
            <person name="Hauser L."/>
            <person name="Chang Y.J."/>
            <person name="Jeffries C.D."/>
            <person name="Brettin T."/>
            <person name="Goker M."/>
            <person name="Beck B."/>
            <person name="Bristow J."/>
            <person name="Eisen J.A."/>
            <person name="Markowitz V."/>
            <person name="Hugenholtz P."/>
            <person name="Kyrpides N.C."/>
            <person name="Klenk H.P."/>
            <person name="Chen F."/>
        </authorList>
    </citation>
    <scope>NUCLEOTIDE SEQUENCE [LARGE SCALE GENOMIC DNA]</scope>
    <source>
        <strain evidence="3">ATCC 33386 / NCTC 11300</strain>
    </source>
</reference>
<protein>
    <submittedName>
        <fullName evidence="2">Uncharacterized protein</fullName>
    </submittedName>
</protein>
<evidence type="ECO:0000313" key="3">
    <source>
        <dbReference type="Proteomes" id="UP000000845"/>
    </source>
</evidence>
<organism evidence="2 3">
    <name type="scientific">Sebaldella termitidis (strain ATCC 33386 / NCTC 11300)</name>
    <dbReference type="NCBI Taxonomy" id="526218"/>
    <lineage>
        <taxon>Bacteria</taxon>
        <taxon>Fusobacteriati</taxon>
        <taxon>Fusobacteriota</taxon>
        <taxon>Fusobacteriia</taxon>
        <taxon>Fusobacteriales</taxon>
        <taxon>Leptotrichiaceae</taxon>
        <taxon>Sebaldella</taxon>
    </lineage>
</organism>
<keyword evidence="1" id="KW-0175">Coiled coil</keyword>